<evidence type="ECO:0000313" key="3">
    <source>
        <dbReference type="Proteomes" id="UP001168528"/>
    </source>
</evidence>
<accession>A0ABT8R5T8</accession>
<organism evidence="2 3">
    <name type="scientific">Rhodocytophaga aerolata</name>
    <dbReference type="NCBI Taxonomy" id="455078"/>
    <lineage>
        <taxon>Bacteria</taxon>
        <taxon>Pseudomonadati</taxon>
        <taxon>Bacteroidota</taxon>
        <taxon>Cytophagia</taxon>
        <taxon>Cytophagales</taxon>
        <taxon>Rhodocytophagaceae</taxon>
        <taxon>Rhodocytophaga</taxon>
    </lineage>
</organism>
<protein>
    <recommendedName>
        <fullName evidence="4">Efflux RND transporter periplasmic adaptor subunit</fullName>
    </recommendedName>
</protein>
<keyword evidence="1" id="KW-0812">Transmembrane</keyword>
<evidence type="ECO:0000256" key="1">
    <source>
        <dbReference type="SAM" id="Phobius"/>
    </source>
</evidence>
<gene>
    <name evidence="2" type="ORF">Q0590_14445</name>
</gene>
<proteinExistence type="predicted"/>
<name>A0ABT8R5T8_9BACT</name>
<dbReference type="Proteomes" id="UP001168528">
    <property type="component" value="Unassembled WGS sequence"/>
</dbReference>
<evidence type="ECO:0008006" key="4">
    <source>
        <dbReference type="Google" id="ProtNLM"/>
    </source>
</evidence>
<reference evidence="2" key="1">
    <citation type="submission" date="2023-07" db="EMBL/GenBank/DDBJ databases">
        <title>The genome sequence of Rhodocytophaga aerolata KACC 12507.</title>
        <authorList>
            <person name="Zhang X."/>
        </authorList>
    </citation>
    <scope>NUCLEOTIDE SEQUENCE</scope>
    <source>
        <strain evidence="2">KACC 12507</strain>
    </source>
</reference>
<keyword evidence="3" id="KW-1185">Reference proteome</keyword>
<feature type="transmembrane region" description="Helical" evidence="1">
    <location>
        <begin position="12"/>
        <end position="32"/>
    </location>
</feature>
<dbReference type="EMBL" id="JAUKPO010000007">
    <property type="protein sequence ID" value="MDO1447464.1"/>
    <property type="molecule type" value="Genomic_DNA"/>
</dbReference>
<keyword evidence="1" id="KW-0472">Membrane</keyword>
<sequence>MAEIPIRKKSKSPVWLWILGILALVAIVVWLVTKNNTDSTTQPNQSSQVLKLQANRQIALKPKSMTQVPGIVSLKLETYLA</sequence>
<keyword evidence="1" id="KW-1133">Transmembrane helix</keyword>
<evidence type="ECO:0000313" key="2">
    <source>
        <dbReference type="EMBL" id="MDO1447464.1"/>
    </source>
</evidence>
<comment type="caution">
    <text evidence="2">The sequence shown here is derived from an EMBL/GenBank/DDBJ whole genome shotgun (WGS) entry which is preliminary data.</text>
</comment>
<dbReference type="RefSeq" id="WP_302038268.1">
    <property type="nucleotide sequence ID" value="NZ_JAUKPO010000007.1"/>
</dbReference>